<evidence type="ECO:0000256" key="2">
    <source>
        <dbReference type="ARBA" id="ARBA00022448"/>
    </source>
</evidence>
<dbReference type="GO" id="GO:0015293">
    <property type="term" value="F:symporter activity"/>
    <property type="evidence" value="ECO:0007669"/>
    <property type="project" value="UniProtKB-KW"/>
</dbReference>
<dbReference type="OrthoDB" id="9787548at2"/>
<evidence type="ECO:0000313" key="8">
    <source>
        <dbReference type="EMBL" id="KDR26420.1"/>
    </source>
</evidence>
<feature type="transmembrane region" description="Helical" evidence="7">
    <location>
        <begin position="270"/>
        <end position="294"/>
    </location>
</feature>
<feature type="transmembrane region" description="Helical" evidence="7">
    <location>
        <begin position="230"/>
        <end position="249"/>
    </location>
</feature>
<dbReference type="RefSeq" id="WP_008345825.1">
    <property type="nucleotide sequence ID" value="NZ_CP084288.1"/>
</dbReference>
<reference evidence="8 9" key="1">
    <citation type="submission" date="2014-03" db="EMBL/GenBank/DDBJ databases">
        <title>Draft Genome Sequences of Four Burkholderia Strains.</title>
        <authorList>
            <person name="Liu X.Y."/>
            <person name="Li C.X."/>
            <person name="Xu J.H."/>
        </authorList>
    </citation>
    <scope>NUCLEOTIDE SEQUENCE [LARGE SCALE GENOMIC DNA]</scope>
    <source>
        <strain evidence="8 9">OP-1</strain>
    </source>
</reference>
<dbReference type="Proteomes" id="UP000027451">
    <property type="component" value="Unassembled WGS sequence"/>
</dbReference>
<keyword evidence="5 7" id="KW-1133">Transmembrane helix</keyword>
<keyword evidence="4" id="KW-0769">Symport</keyword>
<dbReference type="InterPro" id="IPR001046">
    <property type="entry name" value="NRAMP_fam"/>
</dbReference>
<sequence>MSTPTNVSPPGVPPRSAVLDDAHVGDIRGAFGSIAHHDTAPRGSWRARLRTLLAILGPGLIVMVGDNDAGAFGTYTQAGQNYGTSLLWTMLLLVPVLYVNQEMVLRLGAVTGVGHARLIFQRFGKFWGAFSVIDLFLLNALTIVTEFIGITFVLDFFGLPKVAGVCVAAALTMAAVSTGDFRRFERFAVVLCVLSLVLVPVLVAIHPPVSQMTRDFLVPNWPAHAKLSDVMLLVIGIVGTTVAPWQLFFQQSYVIDKRITPRFMKYEKADLWIGIAFVLIGSVAMMSFTAALFAGHPEFGSFTDAGGVIAGLEKYAGRTSATLFAVALLDASIIGAAAVSLSTAYAIGDVFKIRHSLHRGVTDAKGFYLVYFGIVALAAAIVLIPGSPLGLLTEAVQTLAGVLLPSATVFLLLLCNDRAVLGPWVNSKKLNLFTGSVIWVLVMLSIILTAAVMYPDISGETIIGVLAGGTVLAIAGFAASVLLRRVGAFAQTTKTAQATHTRVDRAQRDTWRMPPLDTLAPQKMTLATRIWMGVLRGYLVIAVGLVIFKVLQMTLLK</sequence>
<feature type="transmembrane region" description="Helical" evidence="7">
    <location>
        <begin position="156"/>
        <end position="176"/>
    </location>
</feature>
<feature type="transmembrane region" description="Helical" evidence="7">
    <location>
        <begin position="85"/>
        <end position="105"/>
    </location>
</feature>
<comment type="caution">
    <text evidence="8">The sequence shown here is derived from an EMBL/GenBank/DDBJ whole genome shotgun (WGS) entry which is preliminary data.</text>
</comment>
<evidence type="ECO:0000256" key="3">
    <source>
        <dbReference type="ARBA" id="ARBA00022692"/>
    </source>
</evidence>
<feature type="transmembrane region" description="Helical" evidence="7">
    <location>
        <begin position="530"/>
        <end position="551"/>
    </location>
</feature>
<dbReference type="Pfam" id="PF01566">
    <property type="entry name" value="Nramp"/>
    <property type="match status" value="1"/>
</dbReference>
<comment type="subcellular location">
    <subcellularLocation>
        <location evidence="1">Membrane</location>
        <topology evidence="1">Multi-pass membrane protein</topology>
    </subcellularLocation>
</comment>
<feature type="transmembrane region" description="Helical" evidence="7">
    <location>
        <begin position="461"/>
        <end position="483"/>
    </location>
</feature>
<dbReference type="GO" id="GO:0015086">
    <property type="term" value="F:cadmium ion transmembrane transporter activity"/>
    <property type="evidence" value="ECO:0007669"/>
    <property type="project" value="TreeGrafter"/>
</dbReference>
<evidence type="ECO:0000313" key="9">
    <source>
        <dbReference type="Proteomes" id="UP000027451"/>
    </source>
</evidence>
<feature type="transmembrane region" description="Helical" evidence="7">
    <location>
        <begin position="323"/>
        <end position="347"/>
    </location>
</feature>
<keyword evidence="9" id="KW-1185">Reference proteome</keyword>
<keyword evidence="6 7" id="KW-0472">Membrane</keyword>
<protein>
    <submittedName>
        <fullName evidence="8">Manganese transporter</fullName>
    </submittedName>
</protein>
<feature type="transmembrane region" description="Helical" evidence="7">
    <location>
        <begin position="188"/>
        <end position="210"/>
    </location>
</feature>
<dbReference type="GO" id="GO:0034755">
    <property type="term" value="P:iron ion transmembrane transport"/>
    <property type="evidence" value="ECO:0007669"/>
    <property type="project" value="TreeGrafter"/>
</dbReference>
<organism evidence="8 9">
    <name type="scientific">Caballeronia zhejiangensis</name>
    <dbReference type="NCBI Taxonomy" id="871203"/>
    <lineage>
        <taxon>Bacteria</taxon>
        <taxon>Pseudomonadati</taxon>
        <taxon>Pseudomonadota</taxon>
        <taxon>Betaproteobacteria</taxon>
        <taxon>Burkholderiales</taxon>
        <taxon>Burkholderiaceae</taxon>
        <taxon>Caballeronia</taxon>
    </lineage>
</organism>
<evidence type="ECO:0000256" key="6">
    <source>
        <dbReference type="ARBA" id="ARBA00023136"/>
    </source>
</evidence>
<dbReference type="AlphaFoldDB" id="A0A656QCZ6"/>
<evidence type="ECO:0000256" key="7">
    <source>
        <dbReference type="SAM" id="Phobius"/>
    </source>
</evidence>
<dbReference type="PANTHER" id="PTHR11706">
    <property type="entry name" value="SOLUTE CARRIER PROTEIN FAMILY 11 MEMBER"/>
    <property type="match status" value="1"/>
</dbReference>
<evidence type="ECO:0000256" key="5">
    <source>
        <dbReference type="ARBA" id="ARBA00022989"/>
    </source>
</evidence>
<proteinExistence type="predicted"/>
<name>A0A656QCZ6_9BURK</name>
<accession>A0A656QCZ6</accession>
<dbReference type="GO" id="GO:0005886">
    <property type="term" value="C:plasma membrane"/>
    <property type="evidence" value="ECO:0007669"/>
    <property type="project" value="TreeGrafter"/>
</dbReference>
<gene>
    <name evidence="8" type="ORF">BG60_22870</name>
</gene>
<feature type="transmembrane region" description="Helical" evidence="7">
    <location>
        <begin position="436"/>
        <end position="455"/>
    </location>
</feature>
<dbReference type="GO" id="GO:0005384">
    <property type="term" value="F:manganese ion transmembrane transporter activity"/>
    <property type="evidence" value="ECO:0007669"/>
    <property type="project" value="TreeGrafter"/>
</dbReference>
<feature type="transmembrane region" description="Helical" evidence="7">
    <location>
        <begin position="126"/>
        <end position="150"/>
    </location>
</feature>
<evidence type="ECO:0000256" key="4">
    <source>
        <dbReference type="ARBA" id="ARBA00022847"/>
    </source>
</evidence>
<keyword evidence="3 7" id="KW-0812">Transmembrane</keyword>
<evidence type="ECO:0000256" key="1">
    <source>
        <dbReference type="ARBA" id="ARBA00004141"/>
    </source>
</evidence>
<feature type="transmembrane region" description="Helical" evidence="7">
    <location>
        <begin position="395"/>
        <end position="415"/>
    </location>
</feature>
<feature type="transmembrane region" description="Helical" evidence="7">
    <location>
        <begin position="368"/>
        <end position="389"/>
    </location>
</feature>
<dbReference type="EMBL" id="JFHD01000034">
    <property type="protein sequence ID" value="KDR26420.1"/>
    <property type="molecule type" value="Genomic_DNA"/>
</dbReference>
<keyword evidence="2" id="KW-0813">Transport</keyword>
<dbReference type="PANTHER" id="PTHR11706:SF33">
    <property type="entry name" value="NATURAL RESISTANCE-ASSOCIATED MACROPHAGE PROTEIN 2"/>
    <property type="match status" value="1"/>
</dbReference>